<proteinExistence type="predicted"/>
<name>A0A7S0N2Y3_9CRYP</name>
<reference evidence="2" key="1">
    <citation type="submission" date="2021-01" db="EMBL/GenBank/DDBJ databases">
        <authorList>
            <person name="Corre E."/>
            <person name="Pelletier E."/>
            <person name="Niang G."/>
            <person name="Scheremetjew M."/>
            <person name="Finn R."/>
            <person name="Kale V."/>
            <person name="Holt S."/>
            <person name="Cochrane G."/>
            <person name="Meng A."/>
            <person name="Brown T."/>
            <person name="Cohen L."/>
        </authorList>
    </citation>
    <scope>NUCLEOTIDE SEQUENCE</scope>
    <source>
        <strain evidence="2">CCAP979/52</strain>
    </source>
</reference>
<sequence>MSTAELSQNETVPSSHSNSVHVSFTDSLASDNTFAVLAAEAQSLLVSSYRSREIWSSFASVCSSASTVTSSTTCSYPTLPAASSFGLAPSFDFARLGTHHAPSYPRGMGIHHASPMDPSQQCSLSVGSGYALDADRRWQEPSAVDSQELEEYSLGSGYPG</sequence>
<feature type="region of interest" description="Disordered" evidence="1">
    <location>
        <begin position="141"/>
        <end position="160"/>
    </location>
</feature>
<dbReference type="EMBL" id="HBEZ01056142">
    <property type="protein sequence ID" value="CAD8658600.1"/>
    <property type="molecule type" value="Transcribed_RNA"/>
</dbReference>
<accession>A0A7S0N2Y3</accession>
<evidence type="ECO:0000256" key="1">
    <source>
        <dbReference type="SAM" id="MobiDB-lite"/>
    </source>
</evidence>
<organism evidence="2">
    <name type="scientific">Cryptomonas curvata</name>
    <dbReference type="NCBI Taxonomy" id="233186"/>
    <lineage>
        <taxon>Eukaryota</taxon>
        <taxon>Cryptophyceae</taxon>
        <taxon>Cryptomonadales</taxon>
        <taxon>Cryptomonadaceae</taxon>
        <taxon>Cryptomonas</taxon>
    </lineage>
</organism>
<dbReference type="AlphaFoldDB" id="A0A7S0N2Y3"/>
<gene>
    <name evidence="2" type="ORF">CCUR1050_LOCUS30836</name>
</gene>
<protein>
    <submittedName>
        <fullName evidence="2">Uncharacterized protein</fullName>
    </submittedName>
</protein>
<evidence type="ECO:0000313" key="2">
    <source>
        <dbReference type="EMBL" id="CAD8658600.1"/>
    </source>
</evidence>